<dbReference type="Proteomes" id="UP001460270">
    <property type="component" value="Unassembled WGS sequence"/>
</dbReference>
<accession>A0AAW0MHX1</accession>
<dbReference type="EMBL" id="JBBPFD010000245">
    <property type="protein sequence ID" value="KAK7879542.1"/>
    <property type="molecule type" value="Genomic_DNA"/>
</dbReference>
<feature type="region of interest" description="Disordered" evidence="1">
    <location>
        <begin position="12"/>
        <end position="89"/>
    </location>
</feature>
<dbReference type="AlphaFoldDB" id="A0AAW0MHX1"/>
<organism evidence="2 3">
    <name type="scientific">Mugilogobius chulae</name>
    <name type="common">yellowstripe goby</name>
    <dbReference type="NCBI Taxonomy" id="88201"/>
    <lineage>
        <taxon>Eukaryota</taxon>
        <taxon>Metazoa</taxon>
        <taxon>Chordata</taxon>
        <taxon>Craniata</taxon>
        <taxon>Vertebrata</taxon>
        <taxon>Euteleostomi</taxon>
        <taxon>Actinopterygii</taxon>
        <taxon>Neopterygii</taxon>
        <taxon>Teleostei</taxon>
        <taxon>Neoteleostei</taxon>
        <taxon>Acanthomorphata</taxon>
        <taxon>Gobiaria</taxon>
        <taxon>Gobiiformes</taxon>
        <taxon>Gobioidei</taxon>
        <taxon>Gobiidae</taxon>
        <taxon>Gobionellinae</taxon>
        <taxon>Mugilogobius</taxon>
    </lineage>
</organism>
<sequence length="89" mass="9868">MFPIWNLRMMIHRSPGSGSGLRPPRSPWTGVEVESGAESRPGDQLQQTDQDQAGLEVGEHVQDLDGRLRTHGDETEDGIGKRCGEKWIS</sequence>
<gene>
    <name evidence="2" type="ORF">WMY93_033753</name>
</gene>
<evidence type="ECO:0000313" key="2">
    <source>
        <dbReference type="EMBL" id="KAK7879542.1"/>
    </source>
</evidence>
<reference evidence="3" key="1">
    <citation type="submission" date="2024-04" db="EMBL/GenBank/DDBJ databases">
        <title>Salinicola lusitanus LLJ914,a marine bacterium isolated from the Okinawa Trough.</title>
        <authorList>
            <person name="Li J."/>
        </authorList>
    </citation>
    <scope>NUCLEOTIDE SEQUENCE [LARGE SCALE GENOMIC DNA]</scope>
</reference>
<keyword evidence="3" id="KW-1185">Reference proteome</keyword>
<comment type="caution">
    <text evidence="2">The sequence shown here is derived from an EMBL/GenBank/DDBJ whole genome shotgun (WGS) entry which is preliminary data.</text>
</comment>
<protein>
    <submittedName>
        <fullName evidence="2">Uncharacterized protein</fullName>
    </submittedName>
</protein>
<evidence type="ECO:0000313" key="3">
    <source>
        <dbReference type="Proteomes" id="UP001460270"/>
    </source>
</evidence>
<feature type="compositionally biased region" description="Basic and acidic residues" evidence="1">
    <location>
        <begin position="57"/>
        <end position="89"/>
    </location>
</feature>
<proteinExistence type="predicted"/>
<evidence type="ECO:0000256" key="1">
    <source>
        <dbReference type="SAM" id="MobiDB-lite"/>
    </source>
</evidence>
<feature type="non-terminal residue" evidence="2">
    <location>
        <position position="89"/>
    </location>
</feature>
<name>A0AAW0MHX1_9GOBI</name>